<evidence type="ECO:0000256" key="2">
    <source>
        <dbReference type="ARBA" id="ARBA00008017"/>
    </source>
</evidence>
<dbReference type="InterPro" id="IPR011066">
    <property type="entry name" value="MscS_channel_C_sf"/>
</dbReference>
<dbReference type="Pfam" id="PF21082">
    <property type="entry name" value="MS_channel_3rd"/>
    <property type="match status" value="1"/>
</dbReference>
<keyword evidence="6 8" id="KW-0472">Membrane</keyword>
<comment type="similarity">
    <text evidence="2">Belongs to the MscS (TC 1.A.23) family.</text>
</comment>
<dbReference type="Gene3D" id="2.30.30.60">
    <property type="match status" value="1"/>
</dbReference>
<proteinExistence type="inferred from homology"/>
<keyword evidence="13" id="KW-1185">Reference proteome</keyword>
<reference evidence="12 13" key="1">
    <citation type="submission" date="2021-03" db="EMBL/GenBank/DDBJ databases">
        <title>Sequencing the genomes of 1000 actinobacteria strains.</title>
        <authorList>
            <person name="Klenk H.-P."/>
        </authorList>
    </citation>
    <scope>NUCLEOTIDE SEQUENCE [LARGE SCALE GENOMIC DNA]</scope>
    <source>
        <strain evidence="12 13">DSM 44580</strain>
    </source>
</reference>
<dbReference type="Gene3D" id="3.30.70.100">
    <property type="match status" value="1"/>
</dbReference>
<evidence type="ECO:0000256" key="8">
    <source>
        <dbReference type="SAM" id="Phobius"/>
    </source>
</evidence>
<dbReference type="Proteomes" id="UP001519363">
    <property type="component" value="Unassembled WGS sequence"/>
</dbReference>
<dbReference type="Pfam" id="PF21088">
    <property type="entry name" value="MS_channel_1st"/>
    <property type="match status" value="1"/>
</dbReference>
<feature type="domain" description="Mechanosensitive ion channel MscS C-terminal" evidence="10">
    <location>
        <begin position="227"/>
        <end position="313"/>
    </location>
</feature>
<feature type="transmembrane region" description="Helical" evidence="8">
    <location>
        <begin position="110"/>
        <end position="130"/>
    </location>
</feature>
<dbReference type="SUPFAM" id="SSF82689">
    <property type="entry name" value="Mechanosensitive channel protein MscS (YggB), C-terminal domain"/>
    <property type="match status" value="1"/>
</dbReference>
<dbReference type="InterPro" id="IPR049142">
    <property type="entry name" value="MS_channel_1st"/>
</dbReference>
<sequence length="335" mass="36150">MPNFVTRVGDPLPDISTQEPQEFLLSSAKWLADNPWVITKPIKIILVMVGAFLLRYLLRRMIDKLTANSGAGRVPVLLRPLKERAPEALRAAGGPLLSERRVQRAKTIGSLLKSITSMLVFGIAFLMILETLTIDITPIIASAGVLGVAIGFGAQNLIKDFLSGIFMMLEDQYGVGDVVDLGPATGTIETVGLRVTTLRDVNGTVWYVRNGEVLRVGNSSQGFAVAVVDFPISHNADVARATEIMAEVIGEAAAEAPLVEDVLEPPEVLGVEKVTSDTVTLRMTVKVRPGRQWAVQRTLRAKIMAAYDENGIEPPYPNGRPNGPEVPPAPPVTKS</sequence>
<feature type="transmembrane region" description="Helical" evidence="8">
    <location>
        <begin position="41"/>
        <end position="58"/>
    </location>
</feature>
<accession>A0ABS5ACD1</accession>
<keyword evidence="5 8" id="KW-1133">Transmembrane helix</keyword>
<dbReference type="RefSeq" id="WP_249044392.1">
    <property type="nucleotide sequence ID" value="NZ_JAGIOO010000001.1"/>
</dbReference>
<evidence type="ECO:0000256" key="6">
    <source>
        <dbReference type="ARBA" id="ARBA00023136"/>
    </source>
</evidence>
<feature type="domain" description="Mechanosensitive ion channel transmembrane helices 2/3" evidence="11">
    <location>
        <begin position="115"/>
        <end position="155"/>
    </location>
</feature>
<feature type="domain" description="Mechanosensitive ion channel MscS" evidence="9">
    <location>
        <begin position="156"/>
        <end position="219"/>
    </location>
</feature>
<evidence type="ECO:0000259" key="10">
    <source>
        <dbReference type="Pfam" id="PF21082"/>
    </source>
</evidence>
<evidence type="ECO:0000313" key="12">
    <source>
        <dbReference type="EMBL" id="MBP2474236.1"/>
    </source>
</evidence>
<protein>
    <submittedName>
        <fullName evidence="12">Small conductance mechanosensitive channel</fullName>
    </submittedName>
</protein>
<comment type="subcellular location">
    <subcellularLocation>
        <location evidence="1">Cell membrane</location>
        <topology evidence="1">Multi-pass membrane protein</topology>
    </subcellularLocation>
</comment>
<evidence type="ECO:0000256" key="7">
    <source>
        <dbReference type="SAM" id="MobiDB-lite"/>
    </source>
</evidence>
<dbReference type="InterPro" id="IPR010920">
    <property type="entry name" value="LSM_dom_sf"/>
</dbReference>
<dbReference type="PANTHER" id="PTHR30460">
    <property type="entry name" value="MODERATE CONDUCTANCE MECHANOSENSITIVE CHANNEL YBIO"/>
    <property type="match status" value="1"/>
</dbReference>
<dbReference type="SUPFAM" id="SSF82861">
    <property type="entry name" value="Mechanosensitive channel protein MscS (YggB), transmembrane region"/>
    <property type="match status" value="1"/>
</dbReference>
<dbReference type="PANTHER" id="PTHR30460:SF0">
    <property type="entry name" value="MODERATE CONDUCTANCE MECHANOSENSITIVE CHANNEL YBIO"/>
    <property type="match status" value="1"/>
</dbReference>
<evidence type="ECO:0000259" key="9">
    <source>
        <dbReference type="Pfam" id="PF00924"/>
    </source>
</evidence>
<organism evidence="12 13">
    <name type="scientific">Crossiella equi</name>
    <dbReference type="NCBI Taxonomy" id="130796"/>
    <lineage>
        <taxon>Bacteria</taxon>
        <taxon>Bacillati</taxon>
        <taxon>Actinomycetota</taxon>
        <taxon>Actinomycetes</taxon>
        <taxon>Pseudonocardiales</taxon>
        <taxon>Pseudonocardiaceae</taxon>
        <taxon>Crossiella</taxon>
    </lineage>
</organism>
<gene>
    <name evidence="12" type="ORF">JOF53_003108</name>
</gene>
<feature type="compositionally biased region" description="Pro residues" evidence="7">
    <location>
        <begin position="314"/>
        <end position="335"/>
    </location>
</feature>
<keyword evidence="4 8" id="KW-0812">Transmembrane</keyword>
<dbReference type="Pfam" id="PF00924">
    <property type="entry name" value="MS_channel_2nd"/>
    <property type="match status" value="1"/>
</dbReference>
<name>A0ABS5ACD1_9PSEU</name>
<dbReference type="InterPro" id="IPR011014">
    <property type="entry name" value="MscS_channel_TM-2"/>
</dbReference>
<evidence type="ECO:0000259" key="11">
    <source>
        <dbReference type="Pfam" id="PF21088"/>
    </source>
</evidence>
<dbReference type="InterPro" id="IPR023408">
    <property type="entry name" value="MscS_beta-dom_sf"/>
</dbReference>
<feature type="transmembrane region" description="Helical" evidence="8">
    <location>
        <begin position="136"/>
        <end position="158"/>
    </location>
</feature>
<dbReference type="EMBL" id="JAGIOO010000001">
    <property type="protein sequence ID" value="MBP2474236.1"/>
    <property type="molecule type" value="Genomic_DNA"/>
</dbReference>
<evidence type="ECO:0000256" key="4">
    <source>
        <dbReference type="ARBA" id="ARBA00022692"/>
    </source>
</evidence>
<dbReference type="InterPro" id="IPR045276">
    <property type="entry name" value="YbiO_bact"/>
</dbReference>
<evidence type="ECO:0000256" key="5">
    <source>
        <dbReference type="ARBA" id="ARBA00022989"/>
    </source>
</evidence>
<feature type="region of interest" description="Disordered" evidence="7">
    <location>
        <begin position="310"/>
        <end position="335"/>
    </location>
</feature>
<evidence type="ECO:0000256" key="1">
    <source>
        <dbReference type="ARBA" id="ARBA00004651"/>
    </source>
</evidence>
<dbReference type="InterPro" id="IPR006685">
    <property type="entry name" value="MscS_channel_2nd"/>
</dbReference>
<dbReference type="Gene3D" id="1.10.287.1260">
    <property type="match status" value="1"/>
</dbReference>
<dbReference type="SUPFAM" id="SSF50182">
    <property type="entry name" value="Sm-like ribonucleoproteins"/>
    <property type="match status" value="1"/>
</dbReference>
<dbReference type="InterPro" id="IPR049278">
    <property type="entry name" value="MS_channel_C"/>
</dbReference>
<evidence type="ECO:0000313" key="13">
    <source>
        <dbReference type="Proteomes" id="UP001519363"/>
    </source>
</evidence>
<evidence type="ECO:0000256" key="3">
    <source>
        <dbReference type="ARBA" id="ARBA00022475"/>
    </source>
</evidence>
<comment type="caution">
    <text evidence="12">The sequence shown here is derived from an EMBL/GenBank/DDBJ whole genome shotgun (WGS) entry which is preliminary data.</text>
</comment>
<keyword evidence="3" id="KW-1003">Cell membrane</keyword>